<reference evidence="1" key="1">
    <citation type="submission" date="2022-08" db="EMBL/GenBank/DDBJ databases">
        <authorList>
            <person name="Gutierrez-Valencia J."/>
        </authorList>
    </citation>
    <scope>NUCLEOTIDE SEQUENCE</scope>
</reference>
<proteinExistence type="predicted"/>
<dbReference type="Proteomes" id="UP001154282">
    <property type="component" value="Unassembled WGS sequence"/>
</dbReference>
<dbReference type="AlphaFoldDB" id="A0AAV0PHV7"/>
<dbReference type="EMBL" id="CAMGYJ010000009">
    <property type="protein sequence ID" value="CAI0470455.1"/>
    <property type="molecule type" value="Genomic_DNA"/>
</dbReference>
<protein>
    <submittedName>
        <fullName evidence="1">Uncharacterized protein</fullName>
    </submittedName>
</protein>
<evidence type="ECO:0000313" key="2">
    <source>
        <dbReference type="Proteomes" id="UP001154282"/>
    </source>
</evidence>
<gene>
    <name evidence="1" type="ORF">LITE_LOCUS38571</name>
</gene>
<evidence type="ECO:0000313" key="1">
    <source>
        <dbReference type="EMBL" id="CAI0470455.1"/>
    </source>
</evidence>
<accession>A0AAV0PHV7</accession>
<keyword evidence="2" id="KW-1185">Reference proteome</keyword>
<sequence>MPAATSLPRPRPRPLPPVVSATCLLPIGHVDPLPLPRRRFDPVLRPPKVIIHPHLLHRRPADVDQTEPLAVGHQVALLPPVRLPLRRQVVEKLRQPLALNRDAVNLDRLVGGQALAQLVRVVAHPGQLADPAVVAGSGDVEPVWVALVLGDVEGHDFARAGLLVFGGGVDELLVRRQAERFRHFFFVCVCEDVCMDFRSSSIRMQMG</sequence>
<comment type="caution">
    <text evidence="1">The sequence shown here is derived from an EMBL/GenBank/DDBJ whole genome shotgun (WGS) entry which is preliminary data.</text>
</comment>
<name>A0AAV0PHV7_9ROSI</name>
<organism evidence="1 2">
    <name type="scientific">Linum tenue</name>
    <dbReference type="NCBI Taxonomy" id="586396"/>
    <lineage>
        <taxon>Eukaryota</taxon>
        <taxon>Viridiplantae</taxon>
        <taxon>Streptophyta</taxon>
        <taxon>Embryophyta</taxon>
        <taxon>Tracheophyta</taxon>
        <taxon>Spermatophyta</taxon>
        <taxon>Magnoliopsida</taxon>
        <taxon>eudicotyledons</taxon>
        <taxon>Gunneridae</taxon>
        <taxon>Pentapetalae</taxon>
        <taxon>rosids</taxon>
        <taxon>fabids</taxon>
        <taxon>Malpighiales</taxon>
        <taxon>Linaceae</taxon>
        <taxon>Linum</taxon>
    </lineage>
</organism>